<evidence type="ECO:0000256" key="2">
    <source>
        <dbReference type="SAM" id="MobiDB-lite"/>
    </source>
</evidence>
<keyword evidence="5" id="KW-1185">Reference proteome</keyword>
<proteinExistence type="predicted"/>
<keyword evidence="1" id="KW-0862">Zinc</keyword>
<evidence type="ECO:0000313" key="5">
    <source>
        <dbReference type="Proteomes" id="UP000800040"/>
    </source>
</evidence>
<feature type="region of interest" description="Disordered" evidence="2">
    <location>
        <begin position="291"/>
        <end position="311"/>
    </location>
</feature>
<feature type="compositionally biased region" description="Acidic residues" evidence="2">
    <location>
        <begin position="291"/>
        <end position="305"/>
    </location>
</feature>
<gene>
    <name evidence="4" type="ORF">BDW02DRAFT_604131</name>
</gene>
<keyword evidence="1" id="KW-0479">Metal-binding</keyword>
<protein>
    <recommendedName>
        <fullName evidence="3">RING-type domain-containing protein</fullName>
    </recommendedName>
</protein>
<dbReference type="EMBL" id="ML975244">
    <property type="protein sequence ID" value="KAF1839639.1"/>
    <property type="molecule type" value="Genomic_DNA"/>
</dbReference>
<evidence type="ECO:0000313" key="4">
    <source>
        <dbReference type="EMBL" id="KAF1839639.1"/>
    </source>
</evidence>
<evidence type="ECO:0000259" key="3">
    <source>
        <dbReference type="PROSITE" id="PS50089"/>
    </source>
</evidence>
<reference evidence="4" key="1">
    <citation type="submission" date="2020-01" db="EMBL/GenBank/DDBJ databases">
        <authorList>
            <consortium name="DOE Joint Genome Institute"/>
            <person name="Haridas S."/>
            <person name="Albert R."/>
            <person name="Binder M."/>
            <person name="Bloem J."/>
            <person name="Labutti K."/>
            <person name="Salamov A."/>
            <person name="Andreopoulos B."/>
            <person name="Baker S.E."/>
            <person name="Barry K."/>
            <person name="Bills G."/>
            <person name="Bluhm B.H."/>
            <person name="Cannon C."/>
            <person name="Castanera R."/>
            <person name="Culley D.E."/>
            <person name="Daum C."/>
            <person name="Ezra D."/>
            <person name="Gonzalez J.B."/>
            <person name="Henrissat B."/>
            <person name="Kuo A."/>
            <person name="Liang C."/>
            <person name="Lipzen A."/>
            <person name="Lutzoni F."/>
            <person name="Magnuson J."/>
            <person name="Mondo S."/>
            <person name="Nolan M."/>
            <person name="Ohm R."/>
            <person name="Pangilinan J."/>
            <person name="Park H.-J."/>
            <person name="Ramirez L."/>
            <person name="Alfaro M."/>
            <person name="Sun H."/>
            <person name="Tritt A."/>
            <person name="Yoshinaga Y."/>
            <person name="Zwiers L.-H."/>
            <person name="Turgeon B.G."/>
            <person name="Goodwin S.B."/>
            <person name="Spatafora J.W."/>
            <person name="Crous P.W."/>
            <person name="Grigoriev I.V."/>
        </authorList>
    </citation>
    <scope>NUCLEOTIDE SEQUENCE</scope>
    <source>
        <strain evidence="4">P77</strain>
    </source>
</reference>
<dbReference type="GO" id="GO:0008270">
    <property type="term" value="F:zinc ion binding"/>
    <property type="evidence" value="ECO:0007669"/>
    <property type="project" value="UniProtKB-KW"/>
</dbReference>
<evidence type="ECO:0000256" key="1">
    <source>
        <dbReference type="PROSITE-ProRule" id="PRU00175"/>
    </source>
</evidence>
<dbReference type="GO" id="GO:0061630">
    <property type="term" value="F:ubiquitin protein ligase activity"/>
    <property type="evidence" value="ECO:0007669"/>
    <property type="project" value="InterPro"/>
</dbReference>
<accession>A0A6A5KW58</accession>
<dbReference type="Gene3D" id="3.30.40.10">
    <property type="entry name" value="Zinc/RING finger domain, C3HC4 (zinc finger)"/>
    <property type="match status" value="1"/>
</dbReference>
<dbReference type="AlphaFoldDB" id="A0A6A5KW58"/>
<name>A0A6A5KW58_9PLEO</name>
<dbReference type="Proteomes" id="UP000800040">
    <property type="component" value="Unassembled WGS sequence"/>
</dbReference>
<dbReference type="PANTHER" id="PTHR21540">
    <property type="entry name" value="RING FINGER AND SWIM DOMAIN-CONTAINING PROTEIN 2"/>
    <property type="match status" value="1"/>
</dbReference>
<dbReference type="InterPro" id="IPR039903">
    <property type="entry name" value="Zswim2"/>
</dbReference>
<organism evidence="4 5">
    <name type="scientific">Decorospora gaudefroyi</name>
    <dbReference type="NCBI Taxonomy" id="184978"/>
    <lineage>
        <taxon>Eukaryota</taxon>
        <taxon>Fungi</taxon>
        <taxon>Dikarya</taxon>
        <taxon>Ascomycota</taxon>
        <taxon>Pezizomycotina</taxon>
        <taxon>Dothideomycetes</taxon>
        <taxon>Pleosporomycetidae</taxon>
        <taxon>Pleosporales</taxon>
        <taxon>Pleosporineae</taxon>
        <taxon>Pleosporaceae</taxon>
        <taxon>Decorospora</taxon>
    </lineage>
</organism>
<feature type="domain" description="RING-type" evidence="3">
    <location>
        <begin position="65"/>
        <end position="124"/>
    </location>
</feature>
<sequence>MTVTKSRGATKKLGPISVGSKVVRFKVPNIDRRFTVHEDLICQTSRFFSTRLQKARKQACANDECCVCTEALNPTTKDLTFCHQCGQNMHELCLEAWKRTATSTPNPRTPRPPPTHQPNCPMCRAPWKNDPLLTHLVIDHAFYLDAESLQLYLDWLYSARLCISAQISRKTDAFNLVVLKLWGVATAVQDDAFKAVVVSTFFEEARARFWTESVQWAFVLRRCEDEVREFILEVSLVYIEPGWFAKEAGVWPSVFVRQLADVAMVNWAERKSFGELKKVWLDKLGGVGEEAEVVEEEEEEEEGEETIQMPT</sequence>
<dbReference type="PROSITE" id="PS50089">
    <property type="entry name" value="ZF_RING_2"/>
    <property type="match status" value="1"/>
</dbReference>
<dbReference type="PANTHER" id="PTHR21540:SF0">
    <property type="entry name" value="PHD FAMILY PROTEIN"/>
    <property type="match status" value="1"/>
</dbReference>
<dbReference type="InterPro" id="IPR001841">
    <property type="entry name" value="Znf_RING"/>
</dbReference>
<keyword evidence="1" id="KW-0863">Zinc-finger</keyword>
<dbReference type="OrthoDB" id="2122982at2759"/>
<dbReference type="InterPro" id="IPR013083">
    <property type="entry name" value="Znf_RING/FYVE/PHD"/>
</dbReference>
<dbReference type="SUPFAM" id="SSF57850">
    <property type="entry name" value="RING/U-box"/>
    <property type="match status" value="1"/>
</dbReference>